<evidence type="ECO:0000256" key="2">
    <source>
        <dbReference type="ARBA" id="ARBA00022723"/>
    </source>
</evidence>
<dbReference type="FunFam" id="3.90.850.10:FF:000002">
    <property type="entry name" value="2-hydroxyhepta-2,4-diene-1,7-dioate isomerase"/>
    <property type="match status" value="1"/>
</dbReference>
<comment type="similarity">
    <text evidence="1">Belongs to the FAH family.</text>
</comment>
<protein>
    <submittedName>
        <fullName evidence="4">2-hydroxyhepta-2,4-diene-1,7-dioate isomerase</fullName>
    </submittedName>
</protein>
<proteinExistence type="inferred from homology"/>
<evidence type="ECO:0000259" key="3">
    <source>
        <dbReference type="Pfam" id="PF01557"/>
    </source>
</evidence>
<dbReference type="AlphaFoldDB" id="A0A2G7T6W6"/>
<dbReference type="GO" id="GO:0046872">
    <property type="term" value="F:metal ion binding"/>
    <property type="evidence" value="ECO:0007669"/>
    <property type="project" value="UniProtKB-KW"/>
</dbReference>
<dbReference type="InterPro" id="IPR036663">
    <property type="entry name" value="Fumarylacetoacetase_C_sf"/>
</dbReference>
<dbReference type="SUPFAM" id="SSF56529">
    <property type="entry name" value="FAH"/>
    <property type="match status" value="1"/>
</dbReference>
<name>A0A2G7T6W6_9FLAO</name>
<gene>
    <name evidence="4" type="ORF">CTI11_12595</name>
</gene>
<dbReference type="PANTHER" id="PTHR42796:SF4">
    <property type="entry name" value="FUMARYLACETOACETATE HYDROLASE DOMAIN-CONTAINING PROTEIN 2A"/>
    <property type="match status" value="1"/>
</dbReference>
<dbReference type="EMBL" id="PEKC01000039">
    <property type="protein sequence ID" value="PII35631.1"/>
    <property type="molecule type" value="Genomic_DNA"/>
</dbReference>
<dbReference type="Gene3D" id="3.90.850.10">
    <property type="entry name" value="Fumarylacetoacetase-like, C-terminal domain"/>
    <property type="match status" value="1"/>
</dbReference>
<dbReference type="InterPro" id="IPR051121">
    <property type="entry name" value="FAH"/>
</dbReference>
<dbReference type="InterPro" id="IPR011234">
    <property type="entry name" value="Fumarylacetoacetase-like_C"/>
</dbReference>
<dbReference type="GO" id="GO:0016853">
    <property type="term" value="F:isomerase activity"/>
    <property type="evidence" value="ECO:0007669"/>
    <property type="project" value="UniProtKB-KW"/>
</dbReference>
<evidence type="ECO:0000256" key="1">
    <source>
        <dbReference type="ARBA" id="ARBA00010211"/>
    </source>
</evidence>
<accession>A0A2G7T6W6</accession>
<keyword evidence="2" id="KW-0479">Metal-binding</keyword>
<feature type="domain" description="Fumarylacetoacetase-like C-terminal" evidence="3">
    <location>
        <begin position="72"/>
        <end position="279"/>
    </location>
</feature>
<comment type="caution">
    <text evidence="4">The sequence shown here is derived from an EMBL/GenBank/DDBJ whole genome shotgun (WGS) entry which is preliminary data.</text>
</comment>
<reference evidence="4" key="1">
    <citation type="submission" date="2017-10" db="EMBL/GenBank/DDBJ databases">
        <title>Chryseobacterium sp. B5 is a hydrocarbonoclastic and plant growth promoting bacterium.</title>
        <authorList>
            <person name="Thijs S."/>
            <person name="Gkorezis P."/>
            <person name="Van Hamme J."/>
        </authorList>
    </citation>
    <scope>NUCLEOTIDE SEQUENCE</scope>
    <source>
        <strain evidence="4">B5</strain>
    </source>
</reference>
<dbReference type="Pfam" id="PF01557">
    <property type="entry name" value="FAA_hydrolase"/>
    <property type="match status" value="1"/>
</dbReference>
<sequence length="279" mass="30525">MKLLRFGPEGQEKPGLLDAEGQIRDLSALLDDYTPRLLGREALRALAAIDPARLPLVQGPVRIGMPWSGMSKFVAIGLNYRDHAEEAGMPIPKEPILFAKWPSCACGPDDDIPLPEGSTRMDWEVELGIVIGERARNVSVADALEHVAGYCLANDVSEREYQIDRSGGQWSKGKGFDRFGPIGPWLVTRDEVPDPQALQLWLDVNGERRQSGSTRTMIFGCAELISHCSRVMTLEPGDLIITGTPPGVGMGMKPPRYLKAGDVMELGIEGLGVQRQRVV</sequence>
<dbReference type="GO" id="GO:0019752">
    <property type="term" value="P:carboxylic acid metabolic process"/>
    <property type="evidence" value="ECO:0007669"/>
    <property type="project" value="UniProtKB-ARBA"/>
</dbReference>
<dbReference type="PANTHER" id="PTHR42796">
    <property type="entry name" value="FUMARYLACETOACETATE HYDROLASE DOMAIN-CONTAINING PROTEIN 2A-RELATED"/>
    <property type="match status" value="1"/>
</dbReference>
<keyword evidence="4" id="KW-0413">Isomerase</keyword>
<organism evidence="4">
    <name type="scientific">Chryseobacterium sp. B5</name>
    <dbReference type="NCBI Taxonomy" id="2050562"/>
    <lineage>
        <taxon>Bacteria</taxon>
        <taxon>Pseudomonadati</taxon>
        <taxon>Bacteroidota</taxon>
        <taxon>Flavobacteriia</taxon>
        <taxon>Flavobacteriales</taxon>
        <taxon>Weeksellaceae</taxon>
        <taxon>Chryseobacterium group</taxon>
        <taxon>Chryseobacterium</taxon>
    </lineage>
</organism>
<evidence type="ECO:0000313" key="4">
    <source>
        <dbReference type="EMBL" id="PII35631.1"/>
    </source>
</evidence>